<dbReference type="RefSeq" id="WP_379913693.1">
    <property type="nucleotide sequence ID" value="NZ_JBHSWE010000002.1"/>
</dbReference>
<dbReference type="Gene3D" id="1.10.150.130">
    <property type="match status" value="1"/>
</dbReference>
<dbReference type="Pfam" id="PF02899">
    <property type="entry name" value="Phage_int_SAM_1"/>
    <property type="match status" value="1"/>
</dbReference>
<evidence type="ECO:0000256" key="2">
    <source>
        <dbReference type="ARBA" id="ARBA00022908"/>
    </source>
</evidence>
<feature type="domain" description="Core-binding (CB)" evidence="7">
    <location>
        <begin position="10"/>
        <end position="103"/>
    </location>
</feature>
<evidence type="ECO:0000259" key="7">
    <source>
        <dbReference type="PROSITE" id="PS51900"/>
    </source>
</evidence>
<keyword evidence="1" id="KW-0159">Chromosome partition</keyword>
<dbReference type="InterPro" id="IPR011010">
    <property type="entry name" value="DNA_brk_join_enz"/>
</dbReference>
<evidence type="ECO:0000313" key="8">
    <source>
        <dbReference type="EMBL" id="MFC6674071.1"/>
    </source>
</evidence>
<keyword evidence="9" id="KW-1185">Reference proteome</keyword>
<dbReference type="InterPro" id="IPR013762">
    <property type="entry name" value="Integrase-like_cat_sf"/>
</dbReference>
<organism evidence="8 9">
    <name type="scientific">Marinobacterium aestuariivivens</name>
    <dbReference type="NCBI Taxonomy" id="1698799"/>
    <lineage>
        <taxon>Bacteria</taxon>
        <taxon>Pseudomonadati</taxon>
        <taxon>Pseudomonadota</taxon>
        <taxon>Gammaproteobacteria</taxon>
        <taxon>Oceanospirillales</taxon>
        <taxon>Oceanospirillaceae</taxon>
        <taxon>Marinobacterium</taxon>
    </lineage>
</organism>
<dbReference type="InterPro" id="IPR044068">
    <property type="entry name" value="CB"/>
</dbReference>
<dbReference type="InterPro" id="IPR002104">
    <property type="entry name" value="Integrase_catalytic"/>
</dbReference>
<gene>
    <name evidence="8" type="ORF">ACFQDL_31220</name>
</gene>
<protein>
    <submittedName>
        <fullName evidence="8">Tyrosine-type recombinase/integrase</fullName>
    </submittedName>
</protein>
<dbReference type="InterPro" id="IPR010998">
    <property type="entry name" value="Integrase_recombinase_N"/>
</dbReference>
<dbReference type="Pfam" id="PF00589">
    <property type="entry name" value="Phage_integrase"/>
    <property type="match status" value="1"/>
</dbReference>
<accession>A0ABW2A948</accession>
<dbReference type="PANTHER" id="PTHR30349:SF81">
    <property type="entry name" value="TYROSINE RECOMBINASE XERC"/>
    <property type="match status" value="1"/>
</dbReference>
<dbReference type="PROSITE" id="PS51898">
    <property type="entry name" value="TYR_RECOMBINASE"/>
    <property type="match status" value="1"/>
</dbReference>
<keyword evidence="3 5" id="KW-0238">DNA-binding</keyword>
<evidence type="ECO:0000259" key="6">
    <source>
        <dbReference type="PROSITE" id="PS51898"/>
    </source>
</evidence>
<evidence type="ECO:0000256" key="5">
    <source>
        <dbReference type="PROSITE-ProRule" id="PRU01248"/>
    </source>
</evidence>
<proteinExistence type="predicted"/>
<dbReference type="PANTHER" id="PTHR30349">
    <property type="entry name" value="PHAGE INTEGRASE-RELATED"/>
    <property type="match status" value="1"/>
</dbReference>
<comment type="caution">
    <text evidence="8">The sequence shown here is derived from an EMBL/GenBank/DDBJ whole genome shotgun (WGS) entry which is preliminary data.</text>
</comment>
<dbReference type="InterPro" id="IPR050090">
    <property type="entry name" value="Tyrosine_recombinase_XerCD"/>
</dbReference>
<evidence type="ECO:0000313" key="9">
    <source>
        <dbReference type="Proteomes" id="UP001596422"/>
    </source>
</evidence>
<dbReference type="Proteomes" id="UP001596422">
    <property type="component" value="Unassembled WGS sequence"/>
</dbReference>
<feature type="domain" description="Tyr recombinase" evidence="6">
    <location>
        <begin position="127"/>
        <end position="278"/>
    </location>
</feature>
<sequence>MVKAALVSPPSFSSLVQQFFTEYLVSQRAMSPHTVASYRDTFMLFLAFAHRRLGKPPTDLSFADFEPDLILAFLDHLEWQRHNSVRTRNLRLTALRSFLKFAARRDLSSLHHIERALGVPMKRFERPMLGYLSREEMLAVIGEPGSSWTAQRDHLLLVMLYNTGARVSEIIAVHIADVVLGVSACVHLHGKGRKQRSVPLWKSTAQEIRAWLQRNPALVADAPLLPNRDGQTMTRTNVNQRLALAVARACAAFPTLAKRHISPIPFVTPLQCICCSPG</sequence>
<evidence type="ECO:0000256" key="4">
    <source>
        <dbReference type="ARBA" id="ARBA00023172"/>
    </source>
</evidence>
<keyword evidence="4" id="KW-0233">DNA recombination</keyword>
<name>A0ABW2A948_9GAMM</name>
<keyword evidence="2" id="KW-0229">DNA integration</keyword>
<reference evidence="9" key="1">
    <citation type="journal article" date="2019" name="Int. J. Syst. Evol. Microbiol.">
        <title>The Global Catalogue of Microorganisms (GCM) 10K type strain sequencing project: providing services to taxonomists for standard genome sequencing and annotation.</title>
        <authorList>
            <consortium name="The Broad Institute Genomics Platform"/>
            <consortium name="The Broad Institute Genome Sequencing Center for Infectious Disease"/>
            <person name="Wu L."/>
            <person name="Ma J."/>
        </authorList>
    </citation>
    <scope>NUCLEOTIDE SEQUENCE [LARGE SCALE GENOMIC DNA]</scope>
    <source>
        <strain evidence="9">NBRC 111756</strain>
    </source>
</reference>
<dbReference type="SUPFAM" id="SSF56349">
    <property type="entry name" value="DNA breaking-rejoining enzymes"/>
    <property type="match status" value="1"/>
</dbReference>
<evidence type="ECO:0000256" key="1">
    <source>
        <dbReference type="ARBA" id="ARBA00022829"/>
    </source>
</evidence>
<dbReference type="EMBL" id="JBHSWE010000002">
    <property type="protein sequence ID" value="MFC6674071.1"/>
    <property type="molecule type" value="Genomic_DNA"/>
</dbReference>
<evidence type="ECO:0000256" key="3">
    <source>
        <dbReference type="ARBA" id="ARBA00023125"/>
    </source>
</evidence>
<dbReference type="Gene3D" id="1.10.443.10">
    <property type="entry name" value="Intergrase catalytic core"/>
    <property type="match status" value="1"/>
</dbReference>
<dbReference type="PROSITE" id="PS51900">
    <property type="entry name" value="CB"/>
    <property type="match status" value="1"/>
</dbReference>
<dbReference type="InterPro" id="IPR004107">
    <property type="entry name" value="Integrase_SAM-like_N"/>
</dbReference>